<dbReference type="AlphaFoldDB" id="A0A387HB75"/>
<dbReference type="PANTHER" id="PTHR43745:SF2">
    <property type="entry name" value="NITROREDUCTASE MJ1384-RELATED"/>
    <property type="match status" value="1"/>
</dbReference>
<dbReference type="InterPro" id="IPR000415">
    <property type="entry name" value="Nitroreductase-like"/>
</dbReference>
<dbReference type="RefSeq" id="WP_120721634.1">
    <property type="nucleotide sequence ID" value="NZ_CP032698.1"/>
</dbReference>
<dbReference type="EMBL" id="CP032698">
    <property type="protein sequence ID" value="AYG80734.1"/>
    <property type="molecule type" value="Genomic_DNA"/>
</dbReference>
<organism evidence="1 2">
    <name type="scientific">Streptomyces hundungensis</name>
    <dbReference type="NCBI Taxonomy" id="1077946"/>
    <lineage>
        <taxon>Bacteria</taxon>
        <taxon>Bacillati</taxon>
        <taxon>Actinomycetota</taxon>
        <taxon>Actinomycetes</taxon>
        <taxon>Kitasatosporales</taxon>
        <taxon>Streptomycetaceae</taxon>
        <taxon>Streptomyces</taxon>
    </lineage>
</organism>
<dbReference type="InterPro" id="IPR036390">
    <property type="entry name" value="WH_DNA-bd_sf"/>
</dbReference>
<evidence type="ECO:0008006" key="3">
    <source>
        <dbReference type="Google" id="ProtNLM"/>
    </source>
</evidence>
<dbReference type="GO" id="GO:0016491">
    <property type="term" value="F:oxidoreductase activity"/>
    <property type="evidence" value="ECO:0007669"/>
    <property type="project" value="InterPro"/>
</dbReference>
<dbReference type="Gene3D" id="3.40.109.10">
    <property type="entry name" value="NADH Oxidase"/>
    <property type="match status" value="1"/>
</dbReference>
<dbReference type="PANTHER" id="PTHR43745">
    <property type="entry name" value="NITROREDUCTASE MJ1384-RELATED"/>
    <property type="match status" value="1"/>
</dbReference>
<dbReference type="SUPFAM" id="SSF55469">
    <property type="entry name" value="FMN-dependent nitroreductase-like"/>
    <property type="match status" value="1"/>
</dbReference>
<evidence type="ECO:0000313" key="1">
    <source>
        <dbReference type="EMBL" id="AYG80734.1"/>
    </source>
</evidence>
<sequence length="537" mass="56415">MAAEVKAETIGRAAHRDRQIAVPVRPAVRRGVRLRQSGDAVMLDGADKRQVFTGRFARDSLSRLVAACDGTATHAQLAEVTGLQEPVVYKSLALLWASGVVEEGAPDGELPPVAPELACFLSRLGNSTGVNPSWTRGAERLGRATVRLAGDRALVEAATRCLTGVCTVVADGDGPPAATDTLVVFFETPRSRPELAALHDRCRREGRPLLRVRAGTDSMVVGPYVDPGFTPCLGCATSGEDDLDGAPDEHAYDLIAGLVTHHVLALVARSTMTHLPLDAAVVDLTTLTTKYRASASRPGCPDCSFSQGPTAAVPPAGALYEAAVAIPPRQFLDPKGHLAHYQSSNIKLQSEFRSWPTCPRLPLPPAEVSRLAGAPAGDRAKLGDTDVSLLLAVAFGIREQSADGWVKRWTAAAGNIGSAGAYLVSRDASVLPVGGYAYVEPDHALAHLTTGGAPPPGERPLLLVVTANLKKVVRKYGTFGLRLALLDAGCALTAARRVAGHLALGFSLATDWDDEALGDYLGISPNEEPIAAVMELG</sequence>
<proteinExistence type="predicted"/>
<dbReference type="Proteomes" id="UP000271554">
    <property type="component" value="Chromosome"/>
</dbReference>
<dbReference type="KEGG" id="shun:DWB77_02872"/>
<dbReference type="OrthoDB" id="7783880at2"/>
<accession>A0A387HB75</accession>
<name>A0A387HB75_9ACTN</name>
<reference evidence="1 2" key="1">
    <citation type="submission" date="2018-10" db="EMBL/GenBank/DDBJ databases">
        <title>Relationship between Morphology and Antimicrobial Activity in Streptomyces.</title>
        <authorList>
            <person name="Kang H.J."/>
            <person name="Kim S.B."/>
        </authorList>
    </citation>
    <scope>NUCLEOTIDE SEQUENCE [LARGE SCALE GENOMIC DNA]</scope>
    <source>
        <strain evidence="1 2">BH38</strain>
    </source>
</reference>
<keyword evidence="2" id="KW-1185">Reference proteome</keyword>
<dbReference type="InterPro" id="IPR052544">
    <property type="entry name" value="Bacteriocin_Proc_Enz"/>
</dbReference>
<protein>
    <recommendedName>
        <fullName evidence="3">Nitroreductase domain-containing protein</fullName>
    </recommendedName>
</protein>
<gene>
    <name evidence="1" type="ORF">DWB77_02872</name>
</gene>
<evidence type="ECO:0000313" key="2">
    <source>
        <dbReference type="Proteomes" id="UP000271554"/>
    </source>
</evidence>
<dbReference type="SUPFAM" id="SSF46785">
    <property type="entry name" value="Winged helix' DNA-binding domain"/>
    <property type="match status" value="1"/>
</dbReference>
<dbReference type="Gene3D" id="3.40.50.720">
    <property type="entry name" value="NAD(P)-binding Rossmann-like Domain"/>
    <property type="match status" value="1"/>
</dbReference>